<dbReference type="RefSeq" id="WP_129232143.1">
    <property type="nucleotide sequence ID" value="NZ_SDPO01000003.1"/>
</dbReference>
<name>A0A4Q2JNZ2_9MICO</name>
<proteinExistence type="predicted"/>
<dbReference type="InterPro" id="IPR011042">
    <property type="entry name" value="6-blade_b-propeller_TolB-like"/>
</dbReference>
<feature type="signal peptide" evidence="1">
    <location>
        <begin position="1"/>
        <end position="26"/>
    </location>
</feature>
<dbReference type="NCBIfam" id="NF033206">
    <property type="entry name" value="ScyE_fam"/>
    <property type="match status" value="1"/>
</dbReference>
<evidence type="ECO:0000313" key="3">
    <source>
        <dbReference type="Proteomes" id="UP000292935"/>
    </source>
</evidence>
<dbReference type="OrthoDB" id="928769at2"/>
<accession>A0A4Q2JNZ2</accession>
<comment type="caution">
    <text evidence="2">The sequence shown here is derived from an EMBL/GenBank/DDBJ whole genome shotgun (WGS) entry which is preliminary data.</text>
</comment>
<dbReference type="Proteomes" id="UP000292935">
    <property type="component" value="Unassembled WGS sequence"/>
</dbReference>
<organism evidence="2 3">
    <name type="scientific">Agromyces fucosus</name>
    <dbReference type="NCBI Taxonomy" id="41985"/>
    <lineage>
        <taxon>Bacteria</taxon>
        <taxon>Bacillati</taxon>
        <taxon>Actinomycetota</taxon>
        <taxon>Actinomycetes</taxon>
        <taxon>Micrococcales</taxon>
        <taxon>Microbacteriaceae</taxon>
        <taxon>Agromyces</taxon>
    </lineage>
</organism>
<dbReference type="Gene3D" id="2.120.10.30">
    <property type="entry name" value="TolB, C-terminal domain"/>
    <property type="match status" value="1"/>
</dbReference>
<feature type="chain" id="PRO_5020702683" evidence="1">
    <location>
        <begin position="27"/>
        <end position="372"/>
    </location>
</feature>
<reference evidence="2 3" key="1">
    <citation type="submission" date="2019-01" db="EMBL/GenBank/DDBJ databases">
        <authorList>
            <person name="Li J."/>
        </authorList>
    </citation>
    <scope>NUCLEOTIDE SEQUENCE [LARGE SCALE GENOMIC DNA]</scope>
    <source>
        <strain evidence="2 3">CCUG 35506</strain>
    </source>
</reference>
<dbReference type="EMBL" id="SDPO01000003">
    <property type="protein sequence ID" value="RXZ47900.1"/>
    <property type="molecule type" value="Genomic_DNA"/>
</dbReference>
<gene>
    <name evidence="2" type="ORF">ESP57_15395</name>
</gene>
<dbReference type="SUPFAM" id="SSF101898">
    <property type="entry name" value="NHL repeat"/>
    <property type="match status" value="1"/>
</dbReference>
<evidence type="ECO:0000313" key="2">
    <source>
        <dbReference type="EMBL" id="RXZ47900.1"/>
    </source>
</evidence>
<evidence type="ECO:0000256" key="1">
    <source>
        <dbReference type="SAM" id="SignalP"/>
    </source>
</evidence>
<keyword evidence="1" id="KW-0732">Signal</keyword>
<protein>
    <submittedName>
        <fullName evidence="2">ScyD/ScyE family protein</fullName>
    </submittedName>
</protein>
<dbReference type="InterPro" id="IPR048031">
    <property type="entry name" value="ScyD/ScyE-like"/>
</dbReference>
<sequence>MHTRIPLIGVAMAAAITLAAATPALAAPPGAPVTMADDLDAPLGLAIDGSGRAIVSQNFAGVLSLVDKKGGVTELAAAPGEEISAPAVDGGTVYFVRTSFDHTSAWLTSLIDGVETPIVDLAAYEAAENPDAVNTYGFSDLSAECEAEFVPFPEFPPLGMPNYTGILDTHAYGATVVNGEVYIADAGANAVVKVDAEGVVSTVAVLPPAAPITVTAENASGTPWPACVYGHEYSAEPVPTDVEMGPDGLLYVTSLPGGSEDPTLGPRGVVYAIDPGTGDLEVAATGFGGATGIAVAPNGTLYVAELFGGPMGAGQVAVVAPGATSATSVIEVVMPSAVSIRAESLYVTTESLAPGAAKLTVVPLKGGAHAKK</sequence>
<keyword evidence="3" id="KW-1185">Reference proteome</keyword>
<dbReference type="AlphaFoldDB" id="A0A4Q2JNZ2"/>